<sequence length="217" mass="23178">MSSTAANNRKRTLALRSPSTHQQRDGACRGACSGACSGASAERSFQQTACSEQHAERTLGVGGGCCSSVSSSTPMYASALRPKYIIHRASTDDFLLHAARALALDTSLQLALQVWRRVHGLVRVVTSVRQPPAAALMGSDDSRRLVECERTQRTFAAACLWLSAKLEEQRGSVPSAVVFAAVAGTTAHGVCGVELRVLQWCDWSPRSRCSTLGSWGV</sequence>
<protein>
    <submittedName>
        <fullName evidence="2">Uncharacterized protein</fullName>
    </submittedName>
</protein>
<keyword evidence="3" id="KW-1185">Reference proteome</keyword>
<reference evidence="2 3" key="1">
    <citation type="journal article" date="2017" name="Mol. Biol. Evol.">
        <title>The 4-celled Tetrabaena socialis nuclear genome reveals the essential components for genetic control of cell number at the origin of multicellularity in the volvocine lineage.</title>
        <authorList>
            <person name="Featherston J."/>
            <person name="Arakaki Y."/>
            <person name="Hanschen E.R."/>
            <person name="Ferris P.J."/>
            <person name="Michod R.E."/>
            <person name="Olson B.J.S.C."/>
            <person name="Nozaki H."/>
            <person name="Durand P.M."/>
        </authorList>
    </citation>
    <scope>NUCLEOTIDE SEQUENCE [LARGE SCALE GENOMIC DNA]</scope>
    <source>
        <strain evidence="2 3">NIES-571</strain>
    </source>
</reference>
<evidence type="ECO:0000256" key="1">
    <source>
        <dbReference type="SAM" id="MobiDB-lite"/>
    </source>
</evidence>
<comment type="caution">
    <text evidence="2">The sequence shown here is derived from an EMBL/GenBank/DDBJ whole genome shotgun (WGS) entry which is preliminary data.</text>
</comment>
<dbReference type="AlphaFoldDB" id="A0A2J8AHD0"/>
<evidence type="ECO:0000313" key="3">
    <source>
        <dbReference type="Proteomes" id="UP000236333"/>
    </source>
</evidence>
<dbReference type="OrthoDB" id="549744at2759"/>
<accession>A0A2J8AHD0</accession>
<dbReference type="SUPFAM" id="SSF47954">
    <property type="entry name" value="Cyclin-like"/>
    <property type="match status" value="1"/>
</dbReference>
<dbReference type="InterPro" id="IPR036915">
    <property type="entry name" value="Cyclin-like_sf"/>
</dbReference>
<organism evidence="2 3">
    <name type="scientific">Tetrabaena socialis</name>
    <dbReference type="NCBI Taxonomy" id="47790"/>
    <lineage>
        <taxon>Eukaryota</taxon>
        <taxon>Viridiplantae</taxon>
        <taxon>Chlorophyta</taxon>
        <taxon>core chlorophytes</taxon>
        <taxon>Chlorophyceae</taxon>
        <taxon>CS clade</taxon>
        <taxon>Chlamydomonadales</taxon>
        <taxon>Tetrabaenaceae</taxon>
        <taxon>Tetrabaena</taxon>
    </lineage>
</organism>
<dbReference type="EMBL" id="PGGS01000019">
    <property type="protein sequence ID" value="PNH11906.1"/>
    <property type="molecule type" value="Genomic_DNA"/>
</dbReference>
<name>A0A2J8AHD0_9CHLO</name>
<evidence type="ECO:0000313" key="2">
    <source>
        <dbReference type="EMBL" id="PNH11906.1"/>
    </source>
</evidence>
<dbReference type="Proteomes" id="UP000236333">
    <property type="component" value="Unassembled WGS sequence"/>
</dbReference>
<gene>
    <name evidence="2" type="ORF">TSOC_001228</name>
</gene>
<proteinExistence type="predicted"/>
<feature type="region of interest" description="Disordered" evidence="1">
    <location>
        <begin position="1"/>
        <end position="26"/>
    </location>
</feature>